<dbReference type="PANTHER" id="PTHR35688:SF2">
    <property type="entry name" value="NAD(P)-LINKED OXIDOREDUCTASE SUPERFAMILY PROTEIN"/>
    <property type="match status" value="1"/>
</dbReference>
<protein>
    <submittedName>
        <fullName evidence="2">Uncharacterized protein</fullName>
    </submittedName>
</protein>
<proteinExistence type="predicted"/>
<evidence type="ECO:0000313" key="2">
    <source>
        <dbReference type="EMBL" id="KAG6764419.1"/>
    </source>
</evidence>
<accession>A0A8X8CSZ6</accession>
<dbReference type="EMBL" id="JAAWWB010000016">
    <property type="protein sequence ID" value="KAG6764419.1"/>
    <property type="molecule type" value="Genomic_DNA"/>
</dbReference>
<dbReference type="Proteomes" id="UP000886885">
    <property type="component" value="Chromosome 8D"/>
</dbReference>
<organism evidence="2 3">
    <name type="scientific">Populus tomentosa</name>
    <name type="common">Chinese white poplar</name>
    <dbReference type="NCBI Taxonomy" id="118781"/>
    <lineage>
        <taxon>Eukaryota</taxon>
        <taxon>Viridiplantae</taxon>
        <taxon>Streptophyta</taxon>
        <taxon>Embryophyta</taxon>
        <taxon>Tracheophyta</taxon>
        <taxon>Spermatophyta</taxon>
        <taxon>Magnoliopsida</taxon>
        <taxon>eudicotyledons</taxon>
        <taxon>Gunneridae</taxon>
        <taxon>Pentapetalae</taxon>
        <taxon>rosids</taxon>
        <taxon>fabids</taxon>
        <taxon>Malpighiales</taxon>
        <taxon>Salicaceae</taxon>
        <taxon>Saliceae</taxon>
        <taxon>Populus</taxon>
    </lineage>
</organism>
<dbReference type="AlphaFoldDB" id="A0A8X8CSZ6"/>
<comment type="caution">
    <text evidence="2">The sequence shown here is derived from an EMBL/GenBank/DDBJ whole genome shotgun (WGS) entry which is preliminary data.</text>
</comment>
<gene>
    <name evidence="2" type="ORF">POTOM_031887</name>
</gene>
<evidence type="ECO:0000256" key="1">
    <source>
        <dbReference type="SAM" id="MobiDB-lite"/>
    </source>
</evidence>
<feature type="region of interest" description="Disordered" evidence="1">
    <location>
        <begin position="1"/>
        <end position="26"/>
    </location>
</feature>
<sequence length="158" mass="18159">MYPSSEAPSVMVLDRNTTRGLGDEQGSKEYTFLKRDDEIKKSKGERDEACCRERERERERIEHTFRERKKTNRWKRTGRVENVTSLTFAQVFIEASCDSLRHPLHWQSERGDVVVITLKDGTKVDPRSVPQLREIAKYCLSAAEKPVDLTPGSGPTGY</sequence>
<keyword evidence="3" id="KW-1185">Reference proteome</keyword>
<name>A0A8X8CSZ6_POPTO</name>
<dbReference type="PANTHER" id="PTHR35688">
    <property type="entry name" value="NAD(P)-LINKED OXIDOREDUCTASE SUPERFAMILY PROTEIN"/>
    <property type="match status" value="1"/>
</dbReference>
<evidence type="ECO:0000313" key="3">
    <source>
        <dbReference type="Proteomes" id="UP000886885"/>
    </source>
</evidence>
<reference evidence="2" key="1">
    <citation type="journal article" date="2020" name="bioRxiv">
        <title>Hybrid origin of Populus tomentosa Carr. identified through genome sequencing and phylogenomic analysis.</title>
        <authorList>
            <person name="An X."/>
            <person name="Gao K."/>
            <person name="Chen Z."/>
            <person name="Li J."/>
            <person name="Yang X."/>
            <person name="Yang X."/>
            <person name="Zhou J."/>
            <person name="Guo T."/>
            <person name="Zhao T."/>
            <person name="Huang S."/>
            <person name="Miao D."/>
            <person name="Khan W.U."/>
            <person name="Rao P."/>
            <person name="Ye M."/>
            <person name="Lei B."/>
            <person name="Liao W."/>
            <person name="Wang J."/>
            <person name="Ji L."/>
            <person name="Li Y."/>
            <person name="Guo B."/>
            <person name="Mustafa N.S."/>
            <person name="Li S."/>
            <person name="Yun Q."/>
            <person name="Keller S.R."/>
            <person name="Mao J."/>
            <person name="Zhang R."/>
            <person name="Strauss S.H."/>
        </authorList>
    </citation>
    <scope>NUCLEOTIDE SEQUENCE</scope>
    <source>
        <strain evidence="2">GM15</strain>
        <tissue evidence="2">Leaf</tissue>
    </source>
</reference>